<sequence>MYSTSMEKRIVEGLNRFKQSEKFLDKETSLETLLNDPDVEFKYLQEVILKHESVSTD</sequence>
<protein>
    <submittedName>
        <fullName evidence="1">Uncharacterized protein</fullName>
    </submittedName>
</protein>
<organism evidence="1 2">
    <name type="scientific">Chryseobacterium balustinum</name>
    <dbReference type="NCBI Taxonomy" id="246"/>
    <lineage>
        <taxon>Bacteria</taxon>
        <taxon>Pseudomonadati</taxon>
        <taxon>Bacteroidota</taxon>
        <taxon>Flavobacteriia</taxon>
        <taxon>Flavobacteriales</taxon>
        <taxon>Weeksellaceae</taxon>
        <taxon>Chryseobacterium group</taxon>
        <taxon>Chryseobacterium</taxon>
    </lineage>
</organism>
<evidence type="ECO:0000313" key="1">
    <source>
        <dbReference type="EMBL" id="SQA90665.1"/>
    </source>
</evidence>
<proteinExistence type="predicted"/>
<comment type="caution">
    <text evidence="1">The sequence shown here is derived from an EMBL/GenBank/DDBJ whole genome shotgun (WGS) entry which is preliminary data.</text>
</comment>
<gene>
    <name evidence="1" type="ORF">NCTC11212_02563</name>
</gene>
<dbReference type="AlphaFoldDB" id="A0AAX2IM54"/>
<name>A0AAX2IM54_9FLAO</name>
<reference evidence="1 2" key="1">
    <citation type="submission" date="2018-06" db="EMBL/GenBank/DDBJ databases">
        <authorList>
            <consortium name="Pathogen Informatics"/>
            <person name="Doyle S."/>
        </authorList>
    </citation>
    <scope>NUCLEOTIDE SEQUENCE [LARGE SCALE GENOMIC DNA]</scope>
    <source>
        <strain evidence="1 2">NCTC11212</strain>
    </source>
</reference>
<dbReference type="Proteomes" id="UP000251937">
    <property type="component" value="Unassembled WGS sequence"/>
</dbReference>
<accession>A0AAX2IM54</accession>
<dbReference type="EMBL" id="UAVR01000012">
    <property type="protein sequence ID" value="SQA90665.1"/>
    <property type="molecule type" value="Genomic_DNA"/>
</dbReference>
<evidence type="ECO:0000313" key="2">
    <source>
        <dbReference type="Proteomes" id="UP000251937"/>
    </source>
</evidence>